<dbReference type="PANTHER" id="PTHR34219:SF3">
    <property type="entry name" value="BLL7967 PROTEIN"/>
    <property type="match status" value="1"/>
</dbReference>
<keyword evidence="1" id="KW-0472">Membrane</keyword>
<dbReference type="PANTHER" id="PTHR34219">
    <property type="entry name" value="IRON-REGULATED INNER MEMBRANE PROTEIN-RELATED"/>
    <property type="match status" value="1"/>
</dbReference>
<evidence type="ECO:0000313" key="2">
    <source>
        <dbReference type="EMBL" id="KIU27828.1"/>
    </source>
</evidence>
<protein>
    <submittedName>
        <fullName evidence="2">Peptidase</fullName>
    </submittedName>
</protein>
<gene>
    <name evidence="2" type="ORF">SR41_09615</name>
</gene>
<dbReference type="PATRIC" id="fig|1549858.7.peg.2779"/>
<sequence length="351" mass="37993">MNAVKWRKTWFQVHKWIGLTLAILIIPLSLSGAALVWREPLDRLIHAERYSTSGTAFLAPETYVAAAQRVLAPDERISDLGLPEGDGPVTVSAVGVQAPRRGPPARTTVYLDPPTARVLAVAPRSGGVMRFLHVLHGSLQVPGIGRTIVGWIGVAMLLSSMTGLWLWWPSVGRWTKGFRWRRHRNTDSNLHYQMGFWIALPLFVLSLTGVWISFPGVFGGREGGGRPAFAPPVAEPAQSVDTVVARAAGVAKGPLRSVGWPTVRSADWTVSLADGRRIKVADDGGVAVAAAARKPGGAARWMRRIHDGDDMGIVWQVVIFLGGLLPAGLAVTGVIMWWRARGWRAKVAARG</sequence>
<dbReference type="Pfam" id="PF03929">
    <property type="entry name" value="PepSY_TM"/>
    <property type="match status" value="1"/>
</dbReference>
<evidence type="ECO:0000313" key="3">
    <source>
        <dbReference type="Proteomes" id="UP000033203"/>
    </source>
</evidence>
<name>A0A0D1K2P0_9SPHN</name>
<accession>A0A0D1K2P0</accession>
<organism evidence="2 3">
    <name type="scientific">Sphingomonas melonis</name>
    <dbReference type="NCBI Taxonomy" id="152682"/>
    <lineage>
        <taxon>Bacteria</taxon>
        <taxon>Pseudomonadati</taxon>
        <taxon>Pseudomonadota</taxon>
        <taxon>Alphaproteobacteria</taxon>
        <taxon>Sphingomonadales</taxon>
        <taxon>Sphingomonadaceae</taxon>
        <taxon>Sphingomonas</taxon>
    </lineage>
</organism>
<keyword evidence="1" id="KW-1133">Transmembrane helix</keyword>
<feature type="transmembrane region" description="Helical" evidence="1">
    <location>
        <begin position="189"/>
        <end position="214"/>
    </location>
</feature>
<dbReference type="InterPro" id="IPR005625">
    <property type="entry name" value="PepSY-ass_TM"/>
</dbReference>
<dbReference type="Proteomes" id="UP000033203">
    <property type="component" value="Unassembled WGS sequence"/>
</dbReference>
<keyword evidence="1" id="KW-0812">Transmembrane</keyword>
<feature type="transmembrane region" description="Helical" evidence="1">
    <location>
        <begin position="148"/>
        <end position="168"/>
    </location>
</feature>
<dbReference type="AlphaFoldDB" id="A0A0D1K2P0"/>
<reference evidence="2 3" key="1">
    <citation type="submission" date="2015-01" db="EMBL/GenBank/DDBJ databases">
        <title>Genome of Sphingomonas taxi strain 30a.</title>
        <authorList>
            <person name="Eevers N."/>
            <person name="Van Hamme J."/>
            <person name="Bottos E."/>
            <person name="Weyens N."/>
            <person name="Vangronsveld J."/>
        </authorList>
    </citation>
    <scope>NUCLEOTIDE SEQUENCE [LARGE SCALE GENOMIC DNA]</scope>
    <source>
        <strain evidence="2 3">30a</strain>
    </source>
</reference>
<dbReference type="EMBL" id="JXTP01000037">
    <property type="protein sequence ID" value="KIU27828.1"/>
    <property type="molecule type" value="Genomic_DNA"/>
</dbReference>
<comment type="caution">
    <text evidence="2">The sequence shown here is derived from an EMBL/GenBank/DDBJ whole genome shotgun (WGS) entry which is preliminary data.</text>
</comment>
<evidence type="ECO:0000256" key="1">
    <source>
        <dbReference type="SAM" id="Phobius"/>
    </source>
</evidence>
<feature type="transmembrane region" description="Helical" evidence="1">
    <location>
        <begin position="313"/>
        <end position="338"/>
    </location>
</feature>
<proteinExistence type="predicted"/>